<reference evidence="1" key="1">
    <citation type="submission" date="2018-06" db="EMBL/GenBank/DDBJ databases">
        <authorList>
            <person name="Zhirakovskaya E."/>
        </authorList>
    </citation>
    <scope>NUCLEOTIDE SEQUENCE</scope>
</reference>
<organism evidence="1">
    <name type="scientific">hydrothermal vent metagenome</name>
    <dbReference type="NCBI Taxonomy" id="652676"/>
    <lineage>
        <taxon>unclassified sequences</taxon>
        <taxon>metagenomes</taxon>
        <taxon>ecological metagenomes</taxon>
    </lineage>
</organism>
<gene>
    <name evidence="1" type="ORF">MNBD_ACTINO01-499</name>
</gene>
<accession>A0A3B0SQJ0</accession>
<dbReference type="SUPFAM" id="SSF57783">
    <property type="entry name" value="Zinc beta-ribbon"/>
    <property type="match status" value="1"/>
</dbReference>
<evidence type="ECO:0000313" key="1">
    <source>
        <dbReference type="EMBL" id="VAW03277.1"/>
    </source>
</evidence>
<protein>
    <submittedName>
        <fullName evidence="1">Uncharacterized protein</fullName>
    </submittedName>
</protein>
<name>A0A3B0SQJ0_9ZZZZ</name>
<sequence length="63" mass="6878">MRKAEAEGLVCTSCGQSSVIQIEMKLPDGSEVIFCSCHVCEAKWWDKEGESVSIDGIIDLVSE</sequence>
<proteinExistence type="predicted"/>
<dbReference type="EMBL" id="UOEI01000361">
    <property type="protein sequence ID" value="VAW03277.1"/>
    <property type="molecule type" value="Genomic_DNA"/>
</dbReference>
<dbReference type="AlphaFoldDB" id="A0A3B0SQJ0"/>